<evidence type="ECO:0000256" key="3">
    <source>
        <dbReference type="SAM" id="Phobius"/>
    </source>
</evidence>
<dbReference type="PANTHER" id="PTHR11905">
    <property type="entry name" value="ADAM A DISINTEGRIN AND METALLOPROTEASE DOMAIN"/>
    <property type="match status" value="1"/>
</dbReference>
<keyword evidence="4" id="KW-0732">Signal</keyword>
<sequence>MSKFPFLINSYCRRGFPHPLFVYVHCLVFCWLITSIDATCGNGILEEPEECDCGSVSDCKDPCCRALVCTLKEGAECSNLEPCCKECKFKSKWKLCRPAENECDLPEYCSGKDFSCPPDIFRRNGHNCSHDNGYCFNGQCQTHQLQCNLLFTDRLVTPATEHCYVRANGEGSESGNCGNNRACMGHDALCGSLQCIEASQEFIGSNLPFDYSRGNDSNKDGTDHVNCPLVGSNPPLVHDYTKCSSGKICLNQKCVNLTSMLGLKGKCPNGQTNEECSGHGDCTSSFTCQCHKGWEGSNCSLSEPEIVLKSPASTVKTGIIHDIPVTRAEDEGPITHKHAGEDDTNYTLGMVFAVAVVTVSITFFICALVYCYLFSSPISKAKESLDSQGDDYSMDTTNSNQQIHSVQNMEVTVSVQEPNGSAIAISLSDGAPDQVTGNGSCHGSTEVALTIPKIDKDKKVASSIAALDMESRNGDGTKR</sequence>
<evidence type="ECO:0000256" key="4">
    <source>
        <dbReference type="SAM" id="SignalP"/>
    </source>
</evidence>
<keyword evidence="7" id="KW-1185">Reference proteome</keyword>
<protein>
    <recommendedName>
        <fullName evidence="5">Disintegrin domain-containing protein</fullName>
    </recommendedName>
</protein>
<name>A0A8J2PLV0_9HEXA</name>
<reference evidence="6" key="1">
    <citation type="submission" date="2021-06" db="EMBL/GenBank/DDBJ databases">
        <authorList>
            <person name="Hodson N. C."/>
            <person name="Mongue J. A."/>
            <person name="Jaron S. K."/>
        </authorList>
    </citation>
    <scope>NUCLEOTIDE SEQUENCE</scope>
</reference>
<dbReference type="SMART" id="SM00608">
    <property type="entry name" value="ACR"/>
    <property type="match status" value="1"/>
</dbReference>
<keyword evidence="3" id="KW-0472">Membrane</keyword>
<organism evidence="6 7">
    <name type="scientific">Allacma fusca</name>
    <dbReference type="NCBI Taxonomy" id="39272"/>
    <lineage>
        <taxon>Eukaryota</taxon>
        <taxon>Metazoa</taxon>
        <taxon>Ecdysozoa</taxon>
        <taxon>Arthropoda</taxon>
        <taxon>Hexapoda</taxon>
        <taxon>Collembola</taxon>
        <taxon>Symphypleona</taxon>
        <taxon>Sminthuridae</taxon>
        <taxon>Allacma</taxon>
    </lineage>
</organism>
<evidence type="ECO:0000313" key="6">
    <source>
        <dbReference type="EMBL" id="CAG7819520.1"/>
    </source>
</evidence>
<dbReference type="PROSITE" id="PS01186">
    <property type="entry name" value="EGF_2"/>
    <property type="match status" value="1"/>
</dbReference>
<comment type="caution">
    <text evidence="6">The sequence shown here is derived from an EMBL/GenBank/DDBJ whole genome shotgun (WGS) entry which is preliminary data.</text>
</comment>
<dbReference type="InterPro" id="IPR006586">
    <property type="entry name" value="ADAM_Cys-rich"/>
</dbReference>
<dbReference type="Pfam" id="PF08516">
    <property type="entry name" value="ADAM_CR"/>
    <property type="match status" value="1"/>
</dbReference>
<feature type="signal peptide" evidence="4">
    <location>
        <begin position="1"/>
        <end position="38"/>
    </location>
</feature>
<dbReference type="EMBL" id="CAJVCH010451608">
    <property type="protein sequence ID" value="CAG7819520.1"/>
    <property type="molecule type" value="Genomic_DNA"/>
</dbReference>
<dbReference type="InterPro" id="IPR000742">
    <property type="entry name" value="EGF"/>
</dbReference>
<dbReference type="Proteomes" id="UP000708208">
    <property type="component" value="Unassembled WGS sequence"/>
</dbReference>
<feature type="domain" description="Disintegrin" evidence="5">
    <location>
        <begin position="37"/>
        <end position="124"/>
    </location>
</feature>
<dbReference type="InterPro" id="IPR001762">
    <property type="entry name" value="Disintegrin_dom"/>
</dbReference>
<dbReference type="FunFam" id="4.10.70.10:FF:000001">
    <property type="entry name" value="Disintegrin and metalloproteinase domain-containing protein 22"/>
    <property type="match status" value="1"/>
</dbReference>
<evidence type="ECO:0000256" key="2">
    <source>
        <dbReference type="PROSITE-ProRule" id="PRU00068"/>
    </source>
</evidence>
<evidence type="ECO:0000259" key="5">
    <source>
        <dbReference type="PROSITE" id="PS50214"/>
    </source>
</evidence>
<dbReference type="OrthoDB" id="5951731at2759"/>
<gene>
    <name evidence="6" type="ORF">AFUS01_LOCUS29960</name>
</gene>
<dbReference type="PROSITE" id="PS50214">
    <property type="entry name" value="DISINTEGRIN_2"/>
    <property type="match status" value="1"/>
</dbReference>
<dbReference type="PROSITE" id="PS00022">
    <property type="entry name" value="EGF_1"/>
    <property type="match status" value="1"/>
</dbReference>
<evidence type="ECO:0000313" key="7">
    <source>
        <dbReference type="Proteomes" id="UP000708208"/>
    </source>
</evidence>
<keyword evidence="1 2" id="KW-1015">Disulfide bond</keyword>
<feature type="disulfide bond" evidence="2">
    <location>
        <begin position="96"/>
        <end position="116"/>
    </location>
</feature>
<keyword evidence="3" id="KW-1133">Transmembrane helix</keyword>
<accession>A0A8J2PLV0</accession>
<feature type="chain" id="PRO_5035246062" description="Disintegrin domain-containing protein" evidence="4">
    <location>
        <begin position="39"/>
        <end position="479"/>
    </location>
</feature>
<dbReference type="PANTHER" id="PTHR11905:SF237">
    <property type="entry name" value="MIND-MELD, ISOFORM J"/>
    <property type="match status" value="1"/>
</dbReference>
<feature type="transmembrane region" description="Helical" evidence="3">
    <location>
        <begin position="346"/>
        <end position="373"/>
    </location>
</feature>
<proteinExistence type="predicted"/>
<dbReference type="SMART" id="SM00050">
    <property type="entry name" value="DISIN"/>
    <property type="match status" value="1"/>
</dbReference>
<evidence type="ECO:0000256" key="1">
    <source>
        <dbReference type="ARBA" id="ARBA00023157"/>
    </source>
</evidence>
<keyword evidence="3" id="KW-0812">Transmembrane</keyword>
<dbReference type="Pfam" id="PF00200">
    <property type="entry name" value="Disintegrin"/>
    <property type="match status" value="1"/>
</dbReference>
<dbReference type="AlphaFoldDB" id="A0A8J2PLV0"/>